<dbReference type="InterPro" id="IPR036812">
    <property type="entry name" value="NAD(P)_OxRdtase_dom_sf"/>
</dbReference>
<accession>A0A3M7H3K1</accession>
<dbReference type="Gene3D" id="3.20.20.100">
    <property type="entry name" value="NADP-dependent oxidoreductase domain"/>
    <property type="match status" value="1"/>
</dbReference>
<keyword evidence="1" id="KW-0560">Oxidoreductase</keyword>
<dbReference type="Proteomes" id="UP000280598">
    <property type="component" value="Unassembled WGS sequence"/>
</dbReference>
<feature type="compositionally biased region" description="Polar residues" evidence="2">
    <location>
        <begin position="1"/>
        <end position="32"/>
    </location>
</feature>
<dbReference type="SUPFAM" id="SSF51430">
    <property type="entry name" value="NAD(P)-linked oxidoreductase"/>
    <property type="match status" value="1"/>
</dbReference>
<dbReference type="PROSITE" id="PS50890">
    <property type="entry name" value="PUA"/>
    <property type="match status" value="1"/>
</dbReference>
<evidence type="ECO:0000259" key="3">
    <source>
        <dbReference type="Pfam" id="PF00248"/>
    </source>
</evidence>
<dbReference type="PRINTS" id="PR00069">
    <property type="entry name" value="ALDKETRDTASE"/>
</dbReference>
<comment type="caution">
    <text evidence="4">The sequence shown here is derived from an EMBL/GenBank/DDBJ whole genome shotgun (WGS) entry which is preliminary data.</text>
</comment>
<protein>
    <recommendedName>
        <fullName evidence="3">NADP-dependent oxidoreductase domain-containing protein</fullName>
    </recommendedName>
</protein>
<reference evidence="4 5" key="1">
    <citation type="journal article" date="2018" name="BMC Genomics">
        <title>Genomic evidence for intraspecific hybridization in a clonal and extremely halotolerant yeast.</title>
        <authorList>
            <person name="Gostincar C."/>
            <person name="Stajich J.E."/>
            <person name="Zupancic J."/>
            <person name="Zalar P."/>
            <person name="Gunde-Cimerman N."/>
        </authorList>
    </citation>
    <scope>NUCLEOTIDE SEQUENCE [LARGE SCALE GENOMIC DNA]</scope>
    <source>
        <strain evidence="4 5">EXF-562</strain>
    </source>
</reference>
<dbReference type="PROSITE" id="PS00062">
    <property type="entry name" value="ALDOKETO_REDUCTASE_2"/>
    <property type="match status" value="1"/>
</dbReference>
<dbReference type="InterPro" id="IPR023210">
    <property type="entry name" value="NADP_OxRdtase_dom"/>
</dbReference>
<gene>
    <name evidence="4" type="ORF">D0860_05017</name>
</gene>
<organism evidence="4 5">
    <name type="scientific">Hortaea werneckii</name>
    <name type="common">Black yeast</name>
    <name type="synonym">Cladosporium werneckii</name>
    <dbReference type="NCBI Taxonomy" id="91943"/>
    <lineage>
        <taxon>Eukaryota</taxon>
        <taxon>Fungi</taxon>
        <taxon>Dikarya</taxon>
        <taxon>Ascomycota</taxon>
        <taxon>Pezizomycotina</taxon>
        <taxon>Dothideomycetes</taxon>
        <taxon>Dothideomycetidae</taxon>
        <taxon>Mycosphaerellales</taxon>
        <taxon>Teratosphaeriaceae</taxon>
        <taxon>Hortaea</taxon>
    </lineage>
</organism>
<evidence type="ECO:0000313" key="5">
    <source>
        <dbReference type="Proteomes" id="UP000280598"/>
    </source>
</evidence>
<proteinExistence type="predicted"/>
<dbReference type="FunFam" id="3.20.20.100:FF:000002">
    <property type="entry name" value="2,5-diketo-D-gluconic acid reductase A"/>
    <property type="match status" value="1"/>
</dbReference>
<dbReference type="VEuPathDB" id="FungiDB:BTJ68_03029"/>
<dbReference type="EMBL" id="QWIS01000097">
    <property type="protein sequence ID" value="RMZ07607.1"/>
    <property type="molecule type" value="Genomic_DNA"/>
</dbReference>
<evidence type="ECO:0000256" key="1">
    <source>
        <dbReference type="ARBA" id="ARBA00023002"/>
    </source>
</evidence>
<feature type="region of interest" description="Disordered" evidence="2">
    <location>
        <begin position="1"/>
        <end position="33"/>
    </location>
</feature>
<sequence length="420" mass="46345">MTSAISRASQLTSQFTTRNPVQQQLRQASTAGTAHKLNTGASIPALGFGTWQDKDAQEPAVTTALTSGYRHIDTARIYGTEPAVGNAIKKSGVPREEIFLVTKLWNNAHDPEDVEPALDASLRDLGTDYVDLYLMHWPSPFKKAAELMPRDGNGKIVPGTADYVDTYKAMEACFKKGKAKAIGVSNFSKAEMERLLKETSVVPAAHQIECHPYLQQTGFDAWHKDHGIHVTQYSPFGNQNEIYSKGQNMEKIIEDPVLVDIGKKYGKTGAQVALAWGIAHGRSVIPKSKTDSRIRDNLGGDFKLDAEDVKKIDGLDRKLRFNDPRELKIILLKVLRLPKIVASVASAAENPVHIHDLHEATNATNASPGLPEEKKGLEFRLAEAMEYLALRAWRALDRILINPLMASAAFSMELPWAIET</sequence>
<dbReference type="AlphaFoldDB" id="A0A3M7H3K1"/>
<dbReference type="PROSITE" id="PS00798">
    <property type="entry name" value="ALDOKETO_REDUCTASE_1"/>
    <property type="match status" value="1"/>
</dbReference>
<feature type="domain" description="NADP-dependent oxidoreductase" evidence="3">
    <location>
        <begin position="46"/>
        <end position="316"/>
    </location>
</feature>
<dbReference type="PANTHER" id="PTHR11732">
    <property type="entry name" value="ALDO/KETO REDUCTASE"/>
    <property type="match status" value="1"/>
</dbReference>
<dbReference type="Pfam" id="PF00248">
    <property type="entry name" value="Aldo_ket_red"/>
    <property type="match status" value="1"/>
</dbReference>
<name>A0A3M7H3K1_HORWE</name>
<evidence type="ECO:0000313" key="4">
    <source>
        <dbReference type="EMBL" id="RMZ07607.1"/>
    </source>
</evidence>
<dbReference type="InterPro" id="IPR020471">
    <property type="entry name" value="AKR"/>
</dbReference>
<dbReference type="InterPro" id="IPR018170">
    <property type="entry name" value="Aldo/ket_reductase_CS"/>
</dbReference>
<evidence type="ECO:0000256" key="2">
    <source>
        <dbReference type="SAM" id="MobiDB-lite"/>
    </source>
</evidence>
<dbReference type="CDD" id="cd19071">
    <property type="entry name" value="AKR_AKR1-5-like"/>
    <property type="match status" value="1"/>
</dbReference>
<dbReference type="GO" id="GO:0016616">
    <property type="term" value="F:oxidoreductase activity, acting on the CH-OH group of donors, NAD or NADP as acceptor"/>
    <property type="evidence" value="ECO:0007669"/>
    <property type="project" value="UniProtKB-ARBA"/>
</dbReference>